<dbReference type="CDD" id="cd06171">
    <property type="entry name" value="Sigma70_r4"/>
    <property type="match status" value="1"/>
</dbReference>
<dbReference type="InterPro" id="IPR013249">
    <property type="entry name" value="RNA_pol_sigma70_r4_t2"/>
</dbReference>
<dbReference type="Proteomes" id="UP000823886">
    <property type="component" value="Unassembled WGS sequence"/>
</dbReference>
<evidence type="ECO:0000259" key="5">
    <source>
        <dbReference type="Pfam" id="PF08281"/>
    </source>
</evidence>
<reference evidence="6" key="2">
    <citation type="submission" date="2021-04" db="EMBL/GenBank/DDBJ databases">
        <authorList>
            <person name="Gilroy R."/>
        </authorList>
    </citation>
    <scope>NUCLEOTIDE SEQUENCE</scope>
    <source>
        <strain evidence="6">ChiBcec2-3848</strain>
    </source>
</reference>
<organism evidence="6 7">
    <name type="scientific">Candidatus Blautia merdavium</name>
    <dbReference type="NCBI Taxonomy" id="2838494"/>
    <lineage>
        <taxon>Bacteria</taxon>
        <taxon>Bacillati</taxon>
        <taxon>Bacillota</taxon>
        <taxon>Clostridia</taxon>
        <taxon>Lachnospirales</taxon>
        <taxon>Lachnospiraceae</taxon>
        <taxon>Blautia</taxon>
    </lineage>
</organism>
<dbReference type="EMBL" id="DWVZ01000172">
    <property type="protein sequence ID" value="HJC64443.1"/>
    <property type="molecule type" value="Genomic_DNA"/>
</dbReference>
<protein>
    <submittedName>
        <fullName evidence="6">Sigma-70 family RNA polymerase sigma factor</fullName>
    </submittedName>
</protein>
<dbReference type="InterPro" id="IPR036388">
    <property type="entry name" value="WH-like_DNA-bd_sf"/>
</dbReference>
<keyword evidence="2" id="KW-0731">Sigma factor</keyword>
<evidence type="ECO:0000256" key="1">
    <source>
        <dbReference type="ARBA" id="ARBA00023015"/>
    </source>
</evidence>
<dbReference type="GO" id="GO:0006352">
    <property type="term" value="P:DNA-templated transcription initiation"/>
    <property type="evidence" value="ECO:0007669"/>
    <property type="project" value="InterPro"/>
</dbReference>
<evidence type="ECO:0000256" key="3">
    <source>
        <dbReference type="ARBA" id="ARBA00023125"/>
    </source>
</evidence>
<accession>A0A9D2PNP1</accession>
<reference evidence="6" key="1">
    <citation type="journal article" date="2021" name="PeerJ">
        <title>Extensive microbial diversity within the chicken gut microbiome revealed by metagenomics and culture.</title>
        <authorList>
            <person name="Gilroy R."/>
            <person name="Ravi A."/>
            <person name="Getino M."/>
            <person name="Pursley I."/>
            <person name="Horton D.L."/>
            <person name="Alikhan N.F."/>
            <person name="Baker D."/>
            <person name="Gharbi K."/>
            <person name="Hall N."/>
            <person name="Watson M."/>
            <person name="Adriaenssens E.M."/>
            <person name="Foster-Nyarko E."/>
            <person name="Jarju S."/>
            <person name="Secka A."/>
            <person name="Antonio M."/>
            <person name="Oren A."/>
            <person name="Chaudhuri R.R."/>
            <person name="La Ragione R."/>
            <person name="Hildebrand F."/>
            <person name="Pallen M.J."/>
        </authorList>
    </citation>
    <scope>NUCLEOTIDE SEQUENCE</scope>
    <source>
        <strain evidence="6">ChiBcec2-3848</strain>
    </source>
</reference>
<dbReference type="InterPro" id="IPR014284">
    <property type="entry name" value="RNA_pol_sigma-70_dom"/>
</dbReference>
<gene>
    <name evidence="6" type="ORF">H9753_12640</name>
</gene>
<evidence type="ECO:0000313" key="6">
    <source>
        <dbReference type="EMBL" id="HJC64443.1"/>
    </source>
</evidence>
<dbReference type="InterPro" id="IPR013324">
    <property type="entry name" value="RNA_pol_sigma_r3/r4-like"/>
</dbReference>
<keyword evidence="4" id="KW-0804">Transcription</keyword>
<dbReference type="PANTHER" id="PTHR30385">
    <property type="entry name" value="SIGMA FACTOR F FLAGELLAR"/>
    <property type="match status" value="1"/>
</dbReference>
<dbReference type="Pfam" id="PF08281">
    <property type="entry name" value="Sigma70_r4_2"/>
    <property type="match status" value="1"/>
</dbReference>
<sequence>MAKDDLIKRMMEKLNERQRDIVYLFYFEQWRQQDIADHFGVSQQSVSDMIRRVLKILSEYVHQERNN</sequence>
<feature type="domain" description="RNA polymerase sigma factor 70 region 4 type 2" evidence="5">
    <location>
        <begin position="6"/>
        <end position="56"/>
    </location>
</feature>
<dbReference type="AlphaFoldDB" id="A0A9D2PNP1"/>
<keyword evidence="3" id="KW-0238">DNA-binding</keyword>
<evidence type="ECO:0000256" key="4">
    <source>
        <dbReference type="ARBA" id="ARBA00023163"/>
    </source>
</evidence>
<dbReference type="GO" id="GO:0003677">
    <property type="term" value="F:DNA binding"/>
    <property type="evidence" value="ECO:0007669"/>
    <property type="project" value="UniProtKB-KW"/>
</dbReference>
<feature type="non-terminal residue" evidence="6">
    <location>
        <position position="1"/>
    </location>
</feature>
<proteinExistence type="predicted"/>
<name>A0A9D2PNP1_9FIRM</name>
<dbReference type="GO" id="GO:0016987">
    <property type="term" value="F:sigma factor activity"/>
    <property type="evidence" value="ECO:0007669"/>
    <property type="project" value="UniProtKB-KW"/>
</dbReference>
<evidence type="ECO:0000313" key="7">
    <source>
        <dbReference type="Proteomes" id="UP000823886"/>
    </source>
</evidence>
<keyword evidence="1" id="KW-0805">Transcription regulation</keyword>
<dbReference type="NCBIfam" id="TIGR02937">
    <property type="entry name" value="sigma70-ECF"/>
    <property type="match status" value="1"/>
</dbReference>
<comment type="caution">
    <text evidence="6">The sequence shown here is derived from an EMBL/GenBank/DDBJ whole genome shotgun (WGS) entry which is preliminary data.</text>
</comment>
<evidence type="ECO:0000256" key="2">
    <source>
        <dbReference type="ARBA" id="ARBA00023082"/>
    </source>
</evidence>
<dbReference type="Gene3D" id="1.10.10.10">
    <property type="entry name" value="Winged helix-like DNA-binding domain superfamily/Winged helix DNA-binding domain"/>
    <property type="match status" value="1"/>
</dbReference>
<dbReference type="SUPFAM" id="SSF88659">
    <property type="entry name" value="Sigma3 and sigma4 domains of RNA polymerase sigma factors"/>
    <property type="match status" value="1"/>
</dbReference>